<feature type="non-terminal residue" evidence="1">
    <location>
        <position position="124"/>
    </location>
</feature>
<dbReference type="EMBL" id="RBNI01006865">
    <property type="protein sequence ID" value="RUP45725.1"/>
    <property type="molecule type" value="Genomic_DNA"/>
</dbReference>
<sequence>MSPTSFLKRLRKQRLHSLTLHTVRLLCVYLRLATSHRFKDRRVTETLLRLSLPGVVVIRDNGSIHKSSEIHLPFGTDPDVGEMRYFSSSGVATDLPHVTLVSIKGHGGSNDGEKFGLRTGMLHE</sequence>
<proteinExistence type="predicted"/>
<comment type="caution">
    <text evidence="1">The sequence shown here is derived from an EMBL/GenBank/DDBJ whole genome shotgun (WGS) entry which is preliminary data.</text>
</comment>
<name>A0A433D4H1_9FUNG</name>
<evidence type="ECO:0000313" key="1">
    <source>
        <dbReference type="EMBL" id="RUP45725.1"/>
    </source>
</evidence>
<gene>
    <name evidence="1" type="ORF">BC936DRAFT_147813</name>
</gene>
<dbReference type="Proteomes" id="UP000268093">
    <property type="component" value="Unassembled WGS sequence"/>
</dbReference>
<dbReference type="AlphaFoldDB" id="A0A433D4H1"/>
<accession>A0A433D4H1</accession>
<reference evidence="1 2" key="1">
    <citation type="journal article" date="2018" name="New Phytol.">
        <title>Phylogenomics of Endogonaceae and evolution of mycorrhizas within Mucoromycota.</title>
        <authorList>
            <person name="Chang Y."/>
            <person name="Desiro A."/>
            <person name="Na H."/>
            <person name="Sandor L."/>
            <person name="Lipzen A."/>
            <person name="Clum A."/>
            <person name="Barry K."/>
            <person name="Grigoriev I.V."/>
            <person name="Martin F.M."/>
            <person name="Stajich J.E."/>
            <person name="Smith M.E."/>
            <person name="Bonito G."/>
            <person name="Spatafora J.W."/>
        </authorList>
    </citation>
    <scope>NUCLEOTIDE SEQUENCE [LARGE SCALE GENOMIC DNA]</scope>
    <source>
        <strain evidence="1 2">GMNB39</strain>
    </source>
</reference>
<keyword evidence="2" id="KW-1185">Reference proteome</keyword>
<evidence type="ECO:0000313" key="2">
    <source>
        <dbReference type="Proteomes" id="UP000268093"/>
    </source>
</evidence>
<protein>
    <submittedName>
        <fullName evidence="1">Uncharacterized protein</fullName>
    </submittedName>
</protein>
<organism evidence="1 2">
    <name type="scientific">Jimgerdemannia flammicorona</name>
    <dbReference type="NCBI Taxonomy" id="994334"/>
    <lineage>
        <taxon>Eukaryota</taxon>
        <taxon>Fungi</taxon>
        <taxon>Fungi incertae sedis</taxon>
        <taxon>Mucoromycota</taxon>
        <taxon>Mucoromycotina</taxon>
        <taxon>Endogonomycetes</taxon>
        <taxon>Endogonales</taxon>
        <taxon>Endogonaceae</taxon>
        <taxon>Jimgerdemannia</taxon>
    </lineage>
</organism>